<evidence type="ECO:0000313" key="2">
    <source>
        <dbReference type="EMBL" id="GBP52976.1"/>
    </source>
</evidence>
<accession>A0A4C1WNB9</accession>
<dbReference type="EMBL" id="BGZK01000613">
    <property type="protein sequence ID" value="GBP52976.1"/>
    <property type="molecule type" value="Genomic_DNA"/>
</dbReference>
<evidence type="ECO:0000256" key="1">
    <source>
        <dbReference type="SAM" id="MobiDB-lite"/>
    </source>
</evidence>
<sequence length="316" mass="35923">MDFGGVTGAVRRVLQLKSEQVCENPPCPVKVSVNWDVMSICWRTLYAYSARGRKHLEISPALPSAYRSCHSSRLTDLITFFAYDQEPRMGELSGKCFLYANHQVILTPSACQPAEDDLERDLGQNLVHVLDLNREQDQDRDRNRQRHIEDEEINSTSTPAEPRAKASDMNYTLVPHVKHVKPLVADIVTALVTMVFNWPQPALGQRDESWIYGYDPKIKQQSTVIYLPIRASEQPTFTLGIPRTRCSCNAQVECINFIEIEHKHAGSLRNMRPRTLTHDRSPPPLAQYCENVPETKFAPFFAGQKTDTDRGTPRNS</sequence>
<evidence type="ECO:0000313" key="3">
    <source>
        <dbReference type="Proteomes" id="UP000299102"/>
    </source>
</evidence>
<proteinExistence type="predicted"/>
<feature type="region of interest" description="Disordered" evidence="1">
    <location>
        <begin position="133"/>
        <end position="164"/>
    </location>
</feature>
<keyword evidence="3" id="KW-1185">Reference proteome</keyword>
<feature type="compositionally biased region" description="Basic and acidic residues" evidence="1">
    <location>
        <begin position="133"/>
        <end position="149"/>
    </location>
</feature>
<protein>
    <submittedName>
        <fullName evidence="2">Uncharacterized protein</fullName>
    </submittedName>
</protein>
<comment type="caution">
    <text evidence="2">The sequence shown here is derived from an EMBL/GenBank/DDBJ whole genome shotgun (WGS) entry which is preliminary data.</text>
</comment>
<reference evidence="2 3" key="1">
    <citation type="journal article" date="2019" name="Commun. Biol.">
        <title>The bagworm genome reveals a unique fibroin gene that provides high tensile strength.</title>
        <authorList>
            <person name="Kono N."/>
            <person name="Nakamura H."/>
            <person name="Ohtoshi R."/>
            <person name="Tomita M."/>
            <person name="Numata K."/>
            <person name="Arakawa K."/>
        </authorList>
    </citation>
    <scope>NUCLEOTIDE SEQUENCE [LARGE SCALE GENOMIC DNA]</scope>
</reference>
<dbReference type="Proteomes" id="UP000299102">
    <property type="component" value="Unassembled WGS sequence"/>
</dbReference>
<name>A0A4C1WNB9_EUMVA</name>
<gene>
    <name evidence="2" type="ORF">EVAR_97569_1</name>
</gene>
<dbReference type="AlphaFoldDB" id="A0A4C1WNB9"/>
<organism evidence="2 3">
    <name type="scientific">Eumeta variegata</name>
    <name type="common">Bagworm moth</name>
    <name type="synonym">Eumeta japonica</name>
    <dbReference type="NCBI Taxonomy" id="151549"/>
    <lineage>
        <taxon>Eukaryota</taxon>
        <taxon>Metazoa</taxon>
        <taxon>Ecdysozoa</taxon>
        <taxon>Arthropoda</taxon>
        <taxon>Hexapoda</taxon>
        <taxon>Insecta</taxon>
        <taxon>Pterygota</taxon>
        <taxon>Neoptera</taxon>
        <taxon>Endopterygota</taxon>
        <taxon>Lepidoptera</taxon>
        <taxon>Glossata</taxon>
        <taxon>Ditrysia</taxon>
        <taxon>Tineoidea</taxon>
        <taxon>Psychidae</taxon>
        <taxon>Oiketicinae</taxon>
        <taxon>Eumeta</taxon>
    </lineage>
</organism>